<evidence type="ECO:0000313" key="8">
    <source>
        <dbReference type="Proteomes" id="UP001314205"/>
    </source>
</evidence>
<dbReference type="InterPro" id="IPR011989">
    <property type="entry name" value="ARM-like"/>
</dbReference>
<dbReference type="GO" id="GO:0005085">
    <property type="term" value="F:guanyl-nucleotide exchange factor activity"/>
    <property type="evidence" value="ECO:0007669"/>
    <property type="project" value="InterPro"/>
</dbReference>
<accession>A0AAV1MBL0</accession>
<dbReference type="SUPFAM" id="SSF48371">
    <property type="entry name" value="ARM repeat"/>
    <property type="match status" value="2"/>
</dbReference>
<dbReference type="SMART" id="SM00185">
    <property type="entry name" value="ARM"/>
    <property type="match status" value="3"/>
</dbReference>
<organism evidence="7 8">
    <name type="scientific">Parnassius mnemosyne</name>
    <name type="common">clouded apollo</name>
    <dbReference type="NCBI Taxonomy" id="213953"/>
    <lineage>
        <taxon>Eukaryota</taxon>
        <taxon>Metazoa</taxon>
        <taxon>Ecdysozoa</taxon>
        <taxon>Arthropoda</taxon>
        <taxon>Hexapoda</taxon>
        <taxon>Insecta</taxon>
        <taxon>Pterygota</taxon>
        <taxon>Neoptera</taxon>
        <taxon>Endopterygota</taxon>
        <taxon>Lepidoptera</taxon>
        <taxon>Glossata</taxon>
        <taxon>Ditrysia</taxon>
        <taxon>Papilionoidea</taxon>
        <taxon>Papilionidae</taxon>
        <taxon>Parnassiinae</taxon>
        <taxon>Parnassini</taxon>
        <taxon>Parnassius</taxon>
        <taxon>Driopa</taxon>
    </lineage>
</organism>
<dbReference type="Proteomes" id="UP001314205">
    <property type="component" value="Unassembled WGS sequence"/>
</dbReference>
<dbReference type="InterPro" id="IPR016024">
    <property type="entry name" value="ARM-type_fold"/>
</dbReference>
<dbReference type="EMBL" id="CAVLGL010000159">
    <property type="protein sequence ID" value="CAK1603789.1"/>
    <property type="molecule type" value="Genomic_DNA"/>
</dbReference>
<evidence type="ECO:0008006" key="9">
    <source>
        <dbReference type="Google" id="ProtNLM"/>
    </source>
</evidence>
<comment type="caution">
    <text evidence="7">The sequence shown here is derived from an EMBL/GenBank/DDBJ whole genome shotgun (WGS) entry which is preliminary data.</text>
</comment>
<comment type="subcellular location">
    <subcellularLocation>
        <location evidence="3">Cytoplasm</location>
        <location evidence="3">Cytosol</location>
    </subcellularLocation>
    <subcellularLocation>
        <location evidence="2">Endoplasmic reticulum</location>
    </subcellularLocation>
    <subcellularLocation>
        <location evidence="1">Mitochondrion</location>
    </subcellularLocation>
</comment>
<dbReference type="PANTHER" id="PTHR10957">
    <property type="entry name" value="RAP1 GTPASE-GDP DISSOCIATION STIMULATOR 1"/>
    <property type="match status" value="1"/>
</dbReference>
<evidence type="ECO:0000256" key="2">
    <source>
        <dbReference type="ARBA" id="ARBA00004240"/>
    </source>
</evidence>
<dbReference type="InterPro" id="IPR040144">
    <property type="entry name" value="RAP1GDS1"/>
</dbReference>
<reference evidence="7 8" key="1">
    <citation type="submission" date="2023-11" db="EMBL/GenBank/DDBJ databases">
        <authorList>
            <person name="Hedman E."/>
            <person name="Englund M."/>
            <person name="Stromberg M."/>
            <person name="Nyberg Akerstrom W."/>
            <person name="Nylinder S."/>
            <person name="Jareborg N."/>
            <person name="Kallberg Y."/>
            <person name="Kronander E."/>
        </authorList>
    </citation>
    <scope>NUCLEOTIDE SEQUENCE [LARGE SCALE GENOMIC DNA]</scope>
</reference>
<name>A0AAV1MBL0_9NEOP</name>
<evidence type="ECO:0000256" key="3">
    <source>
        <dbReference type="ARBA" id="ARBA00004514"/>
    </source>
</evidence>
<dbReference type="Gene3D" id="1.25.10.10">
    <property type="entry name" value="Leucine-rich Repeat Variant"/>
    <property type="match status" value="2"/>
</dbReference>
<keyword evidence="4" id="KW-0963">Cytoplasm</keyword>
<dbReference type="GO" id="GO:0005739">
    <property type="term" value="C:mitochondrion"/>
    <property type="evidence" value="ECO:0007669"/>
    <property type="project" value="UniProtKB-SubCell"/>
</dbReference>
<dbReference type="AlphaFoldDB" id="A0AAV1MBL0"/>
<evidence type="ECO:0000256" key="1">
    <source>
        <dbReference type="ARBA" id="ARBA00004173"/>
    </source>
</evidence>
<keyword evidence="6" id="KW-0496">Mitochondrion</keyword>
<sequence>MDGTSAKKSASFETLVIQNITNVNGLKDKLNEIISVGKNYEYDVSSCLKSLINNSDQTIVLLCVQAISELAKCEMKREIYAKKDIILPIINILSKEINSDSIELIKQCCRALGNLCCDCDTSRKIILENHGVSVLANVLESALKDHLLEEIRLLASKTLLNYAIGGHQFSESIVEGGVIEKQKKILLSEMEKDDINDDSVITALLILSVINDNAPEFLFDSDVNKTVLDVLKDTTNIEVSELCLEHLHMQAEHDLVKTLLANENGVQLVCTRLEQLMQKHEAGDLNAEDSEVEAVMKQACDLIIIVLTGDEAMDTLYNNGVGEVYLTMVKWLEYTNYNLLTTAVLAIGNFARKDEYCIQMMEDNIFDKLLDIFEVYHGFCLRIQKEQNAVHPIDIVTVNKIQHAALSAIRNLTVPVMNKRVAAAKGRATPMLLKALPNIEDHQVAYKLLAALRMLVDGQEGVARQLAEDAAALGAVGRWARAGHAGAGGEAPRLLARALRQLPAARRARLLQVEGCVSSLVGMLVSSHSVMQNEAILALTLMAIESLHKKEDSDFDCEQSFVTQMIKSEIGKHLSVLIETNCAKMPIEVAENLIAFLEITCKNNQLASDYKEAKVQDALQKFVDTRKDFSEDLKSCVNKVLTAISDHNNA</sequence>
<dbReference type="GO" id="GO:0005829">
    <property type="term" value="C:cytosol"/>
    <property type="evidence" value="ECO:0007669"/>
    <property type="project" value="UniProtKB-SubCell"/>
</dbReference>
<keyword evidence="8" id="KW-1185">Reference proteome</keyword>
<evidence type="ECO:0000256" key="4">
    <source>
        <dbReference type="ARBA" id="ARBA00022490"/>
    </source>
</evidence>
<proteinExistence type="predicted"/>
<evidence type="ECO:0000256" key="5">
    <source>
        <dbReference type="ARBA" id="ARBA00022824"/>
    </source>
</evidence>
<gene>
    <name evidence="7" type="ORF">PARMNEM_LOCUS22096</name>
</gene>
<evidence type="ECO:0000256" key="6">
    <source>
        <dbReference type="ARBA" id="ARBA00023128"/>
    </source>
</evidence>
<keyword evidence="5" id="KW-0256">Endoplasmic reticulum</keyword>
<protein>
    <recommendedName>
        <fullName evidence="9">Rap1 GTPase-GDP dissociation stimulator 1</fullName>
    </recommendedName>
</protein>
<evidence type="ECO:0000313" key="7">
    <source>
        <dbReference type="EMBL" id="CAK1603789.1"/>
    </source>
</evidence>
<dbReference type="GO" id="GO:0005783">
    <property type="term" value="C:endoplasmic reticulum"/>
    <property type="evidence" value="ECO:0007669"/>
    <property type="project" value="UniProtKB-SubCell"/>
</dbReference>
<dbReference type="InterPro" id="IPR000225">
    <property type="entry name" value="Armadillo"/>
</dbReference>